<evidence type="ECO:0000256" key="1">
    <source>
        <dbReference type="ARBA" id="ARBA00022741"/>
    </source>
</evidence>
<dbReference type="InterPro" id="IPR031157">
    <property type="entry name" value="G_TR_CS"/>
</dbReference>
<protein>
    <submittedName>
        <fullName evidence="5">TetM/TetW/TetO/TetS family tetracycline resistance ribosomal protection protein</fullName>
    </submittedName>
</protein>
<reference evidence="5" key="1">
    <citation type="submission" date="2020-08" db="EMBL/GenBank/DDBJ databases">
        <authorList>
            <person name="Cejkova D."/>
            <person name="Kubasova T."/>
            <person name="Jahodarova E."/>
            <person name="Rychlik I."/>
        </authorList>
    </citation>
    <scope>NUCLEOTIDE SEQUENCE</scope>
    <source>
        <strain evidence="5">An559</strain>
    </source>
</reference>
<dbReference type="GO" id="GO:0006412">
    <property type="term" value="P:translation"/>
    <property type="evidence" value="ECO:0007669"/>
    <property type="project" value="UniProtKB-KW"/>
</dbReference>
<dbReference type="InterPro" id="IPR009000">
    <property type="entry name" value="Transl_B-barrel_sf"/>
</dbReference>
<evidence type="ECO:0000256" key="2">
    <source>
        <dbReference type="ARBA" id="ARBA00022917"/>
    </source>
</evidence>
<accession>A0A938X8M9</accession>
<keyword evidence="3" id="KW-0342">GTP-binding</keyword>
<evidence type="ECO:0000313" key="5">
    <source>
        <dbReference type="EMBL" id="MBM6921150.1"/>
    </source>
</evidence>
<dbReference type="SUPFAM" id="SSF54211">
    <property type="entry name" value="Ribosomal protein S5 domain 2-like"/>
    <property type="match status" value="1"/>
</dbReference>
<keyword evidence="6" id="KW-1185">Reference proteome</keyword>
<dbReference type="EMBL" id="JACJKY010000012">
    <property type="protein sequence ID" value="MBM6921150.1"/>
    <property type="molecule type" value="Genomic_DNA"/>
</dbReference>
<dbReference type="InterPro" id="IPR041095">
    <property type="entry name" value="EFG_II"/>
</dbReference>
<evidence type="ECO:0000313" key="6">
    <source>
        <dbReference type="Proteomes" id="UP000774750"/>
    </source>
</evidence>
<dbReference type="InterPro" id="IPR000795">
    <property type="entry name" value="T_Tr_GTP-bd_dom"/>
</dbReference>
<dbReference type="Gene3D" id="3.40.50.300">
    <property type="entry name" value="P-loop containing nucleotide triphosphate hydrolases"/>
    <property type="match status" value="1"/>
</dbReference>
<evidence type="ECO:0000259" key="4">
    <source>
        <dbReference type="PROSITE" id="PS51722"/>
    </source>
</evidence>
<evidence type="ECO:0000256" key="3">
    <source>
        <dbReference type="ARBA" id="ARBA00023134"/>
    </source>
</evidence>
<dbReference type="InterPro" id="IPR027417">
    <property type="entry name" value="P-loop_NTPase"/>
</dbReference>
<dbReference type="SMART" id="SM00889">
    <property type="entry name" value="EFG_IV"/>
    <property type="match status" value="1"/>
</dbReference>
<dbReference type="InterPro" id="IPR020568">
    <property type="entry name" value="Ribosomal_Su5_D2-typ_SF"/>
</dbReference>
<dbReference type="NCBIfam" id="TIGR00231">
    <property type="entry name" value="small_GTP"/>
    <property type="match status" value="1"/>
</dbReference>
<dbReference type="Pfam" id="PF22042">
    <property type="entry name" value="EF-G_D2"/>
    <property type="match status" value="1"/>
</dbReference>
<dbReference type="Gene3D" id="3.30.70.240">
    <property type="match status" value="1"/>
</dbReference>
<dbReference type="SUPFAM" id="SSF52540">
    <property type="entry name" value="P-loop containing nucleoside triphosphate hydrolases"/>
    <property type="match status" value="1"/>
</dbReference>
<dbReference type="GO" id="GO:0003924">
    <property type="term" value="F:GTPase activity"/>
    <property type="evidence" value="ECO:0007669"/>
    <property type="project" value="InterPro"/>
</dbReference>
<proteinExistence type="predicted"/>
<dbReference type="PANTHER" id="PTHR43261">
    <property type="entry name" value="TRANSLATION ELONGATION FACTOR G-RELATED"/>
    <property type="match status" value="1"/>
</dbReference>
<dbReference type="GO" id="GO:0032790">
    <property type="term" value="P:ribosome disassembly"/>
    <property type="evidence" value="ECO:0007669"/>
    <property type="project" value="TreeGrafter"/>
</dbReference>
<dbReference type="SUPFAM" id="SSF50447">
    <property type="entry name" value="Translation proteins"/>
    <property type="match status" value="1"/>
</dbReference>
<reference evidence="5" key="2">
    <citation type="journal article" date="2021" name="Sci. Rep.">
        <title>The distribution of antibiotic resistance genes in chicken gut microbiota commensals.</title>
        <authorList>
            <person name="Juricova H."/>
            <person name="Matiasovicova J."/>
            <person name="Kubasova T."/>
            <person name="Cejkova D."/>
            <person name="Rychlik I."/>
        </authorList>
    </citation>
    <scope>NUCLEOTIDE SEQUENCE</scope>
    <source>
        <strain evidence="5">An559</strain>
    </source>
</reference>
<dbReference type="GO" id="GO:0005525">
    <property type="term" value="F:GTP binding"/>
    <property type="evidence" value="ECO:0007669"/>
    <property type="project" value="UniProtKB-KW"/>
</dbReference>
<dbReference type="PROSITE" id="PS00301">
    <property type="entry name" value="G_TR_1"/>
    <property type="match status" value="1"/>
</dbReference>
<name>A0A938X8M9_9FIRM</name>
<dbReference type="InterPro" id="IPR005225">
    <property type="entry name" value="Small_GTP-bd"/>
</dbReference>
<dbReference type="Gene3D" id="3.30.230.10">
    <property type="match status" value="1"/>
</dbReference>
<sequence length="648" mass="71343">MKTVNIGIVAHVDAGKTTLTEQLLFRSGQIRAVGRVDEGTSQSDFLQVEQKRGISVRTSVVSLIHENVRINVIDTPGHADFAADVERSLAALDAAVVLISAVEGIQPQTELLIETLCRTNTRMILAINKVDRAGSRIDEIIKELHERFSLRTVCLTAVHNEGEKDCTLSKREISDPAFLTESVETLCETSDALMERYLSGEEILPKEAQALLVDAFSSGTVTPVVCLAALQGKGVEELLSLLAACDFSEKNRTDDALSGIVYQVTHDKTMGRVAHVRLFGGSLKNRDSVQLADGSEQKITQIRRYQGQKFTDIQTVQRGEIAALCGLSNIRVGDIIGELSGAPNYELTEPLFCVRAHPQTDGERYALLQALQELSAEDPGMSVSYEQGEQEIDVKVTGKIQLEVLTELLQMRYGLSCTFSAPSVIYKETPIKPGRGHEAYTMPKPCWAIVTLDITPLPRGSGITFSSVVPNNQMFYRYQRHVETALYRAAQQGLYNWEVVDMDVVLSDGNHHTIHTHPMDFFLATPLALYDALLHTGTHLLEPMQKMRVAVPEEYAKTVLGDFIALRAEPDVPVIKNGMFLAEARVPASTVMDYSVTLAAKTKGKGSLSLRFDGYEICPPGVGAATRHRGPDPRDRDRYILTMRSAMA</sequence>
<dbReference type="Gene3D" id="2.40.30.10">
    <property type="entry name" value="Translation factors"/>
    <property type="match status" value="1"/>
</dbReference>
<keyword evidence="2" id="KW-0648">Protein biosynthesis</keyword>
<organism evidence="5 6">
    <name type="scientific">Merdimmobilis hominis</name>
    <dbReference type="NCBI Taxonomy" id="2897707"/>
    <lineage>
        <taxon>Bacteria</taxon>
        <taxon>Bacillati</taxon>
        <taxon>Bacillota</taxon>
        <taxon>Clostridia</taxon>
        <taxon>Eubacteriales</taxon>
        <taxon>Oscillospiraceae</taxon>
        <taxon>Merdimmobilis</taxon>
    </lineage>
</organism>
<dbReference type="RefSeq" id="WP_204446767.1">
    <property type="nucleotide sequence ID" value="NZ_JACJKY010000012.1"/>
</dbReference>
<dbReference type="InterPro" id="IPR014721">
    <property type="entry name" value="Ribsml_uS5_D2-typ_fold_subgr"/>
</dbReference>
<dbReference type="InterPro" id="IPR035647">
    <property type="entry name" value="EFG_III/V"/>
</dbReference>
<dbReference type="PRINTS" id="PR01037">
    <property type="entry name" value="TCRTETOQM"/>
</dbReference>
<dbReference type="InterPro" id="IPR053905">
    <property type="entry name" value="EF-G-like_DII"/>
</dbReference>
<dbReference type="PRINTS" id="PR00315">
    <property type="entry name" value="ELONGATNFCT"/>
</dbReference>
<dbReference type="Gene3D" id="3.30.70.870">
    <property type="entry name" value="Elongation Factor G (Translational Gtpase), domain 3"/>
    <property type="match status" value="1"/>
</dbReference>
<dbReference type="SUPFAM" id="SSF54980">
    <property type="entry name" value="EF-G C-terminal domain-like"/>
    <property type="match status" value="2"/>
</dbReference>
<keyword evidence="1" id="KW-0547">Nucleotide-binding</keyword>
<dbReference type="Proteomes" id="UP000774750">
    <property type="component" value="Unassembled WGS sequence"/>
</dbReference>
<dbReference type="Pfam" id="PF14492">
    <property type="entry name" value="EFG_III"/>
    <property type="match status" value="1"/>
</dbReference>
<dbReference type="PROSITE" id="PS51722">
    <property type="entry name" value="G_TR_2"/>
    <property type="match status" value="1"/>
</dbReference>
<dbReference type="InterPro" id="IPR000640">
    <property type="entry name" value="EFG_V-like"/>
</dbReference>
<dbReference type="SMART" id="SM00838">
    <property type="entry name" value="EFG_C"/>
    <property type="match status" value="1"/>
</dbReference>
<dbReference type="PANTHER" id="PTHR43261:SF1">
    <property type="entry name" value="RIBOSOME-RELEASING FACTOR 2, MITOCHONDRIAL"/>
    <property type="match status" value="1"/>
</dbReference>
<dbReference type="AlphaFoldDB" id="A0A938X8M9"/>
<dbReference type="Pfam" id="PF03764">
    <property type="entry name" value="EFG_IV"/>
    <property type="match status" value="1"/>
</dbReference>
<dbReference type="Pfam" id="PF00679">
    <property type="entry name" value="EFG_C"/>
    <property type="match status" value="1"/>
</dbReference>
<dbReference type="Pfam" id="PF00009">
    <property type="entry name" value="GTP_EFTU"/>
    <property type="match status" value="1"/>
</dbReference>
<dbReference type="InterPro" id="IPR005517">
    <property type="entry name" value="Transl_elong_EFG/EF2_IV"/>
</dbReference>
<comment type="caution">
    <text evidence="5">The sequence shown here is derived from an EMBL/GenBank/DDBJ whole genome shotgun (WGS) entry which is preliminary data.</text>
</comment>
<gene>
    <name evidence="5" type="ORF">H6A12_08285</name>
</gene>
<feature type="domain" description="Tr-type G" evidence="4">
    <location>
        <begin position="1"/>
        <end position="252"/>
    </location>
</feature>